<organism evidence="1 2">
    <name type="scientific">Albugo candida</name>
    <dbReference type="NCBI Taxonomy" id="65357"/>
    <lineage>
        <taxon>Eukaryota</taxon>
        <taxon>Sar</taxon>
        <taxon>Stramenopiles</taxon>
        <taxon>Oomycota</taxon>
        <taxon>Peronosporomycetes</taxon>
        <taxon>Albuginales</taxon>
        <taxon>Albuginaceae</taxon>
        <taxon>Albugo</taxon>
    </lineage>
</organism>
<dbReference type="InParanoid" id="A0A024GRJ3"/>
<dbReference type="OrthoDB" id="161325at2759"/>
<proteinExistence type="predicted"/>
<name>A0A024GRJ3_9STRA</name>
<gene>
    <name evidence="1" type="ORF">BN9_104760</name>
</gene>
<keyword evidence="2" id="KW-1185">Reference proteome</keyword>
<evidence type="ECO:0000313" key="1">
    <source>
        <dbReference type="EMBL" id="CCI49194.1"/>
    </source>
</evidence>
<protein>
    <submittedName>
        <fullName evidence="1">Uncharacterized protein</fullName>
    </submittedName>
</protein>
<comment type="caution">
    <text evidence="1">The sequence shown here is derived from an EMBL/GenBank/DDBJ whole genome shotgun (WGS) entry which is preliminary data.</text>
</comment>
<dbReference type="EMBL" id="CAIX01000281">
    <property type="protein sequence ID" value="CCI49194.1"/>
    <property type="molecule type" value="Genomic_DNA"/>
</dbReference>
<accession>A0A024GRJ3</accession>
<evidence type="ECO:0000313" key="2">
    <source>
        <dbReference type="Proteomes" id="UP000053237"/>
    </source>
</evidence>
<dbReference type="Proteomes" id="UP000053237">
    <property type="component" value="Unassembled WGS sequence"/>
</dbReference>
<reference evidence="1 2" key="1">
    <citation type="submission" date="2012-05" db="EMBL/GenBank/DDBJ databases">
        <title>Recombination and specialization in a pathogen metapopulation.</title>
        <authorList>
            <person name="Gardiner A."/>
            <person name="Kemen E."/>
            <person name="Schultz-Larsen T."/>
            <person name="MacLean D."/>
            <person name="Van Oosterhout C."/>
            <person name="Jones J.D.G."/>
        </authorList>
    </citation>
    <scope>NUCLEOTIDE SEQUENCE [LARGE SCALE GENOMIC DNA]</scope>
    <source>
        <strain evidence="1 2">Ac Nc2</strain>
    </source>
</reference>
<sequence length="333" mass="38543">MERIDCNSTETLVARYAASRIAAIIGLHAYADIVQDFCEYLYQDRVELMERDASELKLEILSRDEELEQIVRLTGKKGKRTLEEILSWTREPLQGENAVTLGNARMLLEDSRNALTHARKRNKISTEQCAQAESIMRSRIRQSIGVRNEQLAIKGATFIDIGWSSQLLYRNQVREMNDVYHYLIFPNVANVMNAFDVEKHLRRLCIPKTLTSGNDRQREQMERSGYFSICGMVDGVCDALKIVNATSEDEEWELVRILVEVKNRVHAFADPPPLHDCIQMAIYFKMLDVQEGDLVQFMNEDEMVIHTTRVSWDLYPLKCRMYGDESKEMTTFV</sequence>
<dbReference type="AlphaFoldDB" id="A0A024GRJ3"/>